<keyword evidence="2" id="KW-1185">Reference proteome</keyword>
<organism evidence="1 2">
    <name type="scientific">Aristaeella lactis</name>
    <dbReference type="NCBI Taxonomy" id="3046383"/>
    <lineage>
        <taxon>Bacteria</taxon>
        <taxon>Bacillati</taxon>
        <taxon>Bacillota</taxon>
        <taxon>Clostridia</taxon>
        <taxon>Eubacteriales</taxon>
        <taxon>Aristaeellaceae</taxon>
        <taxon>Aristaeella</taxon>
    </lineage>
</organism>
<proteinExistence type="predicted"/>
<name>A0AC61PKL7_9FIRM</name>
<evidence type="ECO:0000313" key="1">
    <source>
        <dbReference type="EMBL" id="SMC54817.1"/>
    </source>
</evidence>
<accession>A0AC61PKL7</accession>
<gene>
    <name evidence="1" type="ORF">SAMN06297397_1379</name>
</gene>
<comment type="caution">
    <text evidence="1">The sequence shown here is derived from an EMBL/GenBank/DDBJ whole genome shotgun (WGS) entry which is preliminary data.</text>
</comment>
<sequence length="322" mass="36653">MKRSYIRTILMIICLLAVTAGTALANTGDKVDSFLNNQWKEYADCLKPVRMSCDKAGIRIEVISAGVKDRKTLLVFSLQDLEGERIDADTRTVLYDDLGSYEGAAAYMLDYDETTHKSIYAEEIRHSKPVQPEENGITFSMKDLQLTRHSETDLIPLVKQYGKNAGGVMPPENLPVWCDRPGEYQSDQVPDLKVLDYTHPLNIPLRDNLMLTGAGWIDGLLHVQIHHMDRPHASVKNSCQDPLVFSLCDDIYAERKDRLPEGVRRLSWDENGDRAADWYEYLFACGPEEMDRFNIVAEIQETLGVLEEKWEIRIPADTIRDS</sequence>
<dbReference type="Proteomes" id="UP000192328">
    <property type="component" value="Unassembled WGS sequence"/>
</dbReference>
<dbReference type="EMBL" id="FWXZ01000002">
    <property type="protein sequence ID" value="SMC54817.1"/>
    <property type="molecule type" value="Genomic_DNA"/>
</dbReference>
<protein>
    <submittedName>
        <fullName evidence="1">Uncharacterized protein</fullName>
    </submittedName>
</protein>
<reference evidence="1" key="1">
    <citation type="submission" date="2017-04" db="EMBL/GenBank/DDBJ databases">
        <authorList>
            <person name="Varghese N."/>
            <person name="Submissions S."/>
        </authorList>
    </citation>
    <scope>NUCLEOTIDE SEQUENCE</scope>
    <source>
        <strain evidence="1">WTE2008</strain>
    </source>
</reference>
<evidence type="ECO:0000313" key="2">
    <source>
        <dbReference type="Proteomes" id="UP000192328"/>
    </source>
</evidence>